<sequence>MDAEEVRTEWIERSGEYSPDYYAYYGADEVSEAIRERIEERVGSDASVLELGCSSGRHLAHLHDAGFRDLWGVEINETAGDVMREEYPDLAADGSFRFEPIEDVVGGFDDDRFDAVFSVETLQHIHPDDDWVFTEVARIADELVLTAEIEADEDVTYVRESFPLYHRDWRATFTDLGLEEIESAEVGRDTVRAFRSTE</sequence>
<feature type="domain" description="Methyltransferase" evidence="1">
    <location>
        <begin position="48"/>
        <end position="139"/>
    </location>
</feature>
<name>A0ABD5QFQ5_9EURY</name>
<dbReference type="Pfam" id="PF13649">
    <property type="entry name" value="Methyltransf_25"/>
    <property type="match status" value="1"/>
</dbReference>
<dbReference type="GO" id="GO:0102208">
    <property type="term" value="F:2-polyprenyl-6-hydroxyphenol methylase activity"/>
    <property type="evidence" value="ECO:0007669"/>
    <property type="project" value="UniProtKB-EC"/>
</dbReference>
<keyword evidence="3" id="KW-1185">Reference proteome</keyword>
<evidence type="ECO:0000259" key="1">
    <source>
        <dbReference type="Pfam" id="PF13649"/>
    </source>
</evidence>
<dbReference type="EMBL" id="JBHSJG010000035">
    <property type="protein sequence ID" value="MFC4987909.1"/>
    <property type="molecule type" value="Genomic_DNA"/>
</dbReference>
<dbReference type="RefSeq" id="WP_224829435.1">
    <property type="nucleotide sequence ID" value="NZ_JAIVEF010000020.1"/>
</dbReference>
<dbReference type="InterPro" id="IPR041698">
    <property type="entry name" value="Methyltransf_25"/>
</dbReference>
<keyword evidence="2" id="KW-0489">Methyltransferase</keyword>
<dbReference type="InterPro" id="IPR029063">
    <property type="entry name" value="SAM-dependent_MTases_sf"/>
</dbReference>
<organism evidence="2 3">
    <name type="scientific">Saliphagus infecundisoli</name>
    <dbReference type="NCBI Taxonomy" id="1849069"/>
    <lineage>
        <taxon>Archaea</taxon>
        <taxon>Methanobacteriati</taxon>
        <taxon>Methanobacteriota</taxon>
        <taxon>Stenosarchaea group</taxon>
        <taxon>Halobacteria</taxon>
        <taxon>Halobacteriales</taxon>
        <taxon>Natrialbaceae</taxon>
        <taxon>Saliphagus</taxon>
    </lineage>
</organism>
<gene>
    <name evidence="2" type="ORF">ACFPFO_09125</name>
</gene>
<dbReference type="Proteomes" id="UP001595925">
    <property type="component" value="Unassembled WGS sequence"/>
</dbReference>
<accession>A0ABD5QFQ5</accession>
<dbReference type="CDD" id="cd02440">
    <property type="entry name" value="AdoMet_MTases"/>
    <property type="match status" value="1"/>
</dbReference>
<dbReference type="GO" id="GO:0032259">
    <property type="term" value="P:methylation"/>
    <property type="evidence" value="ECO:0007669"/>
    <property type="project" value="UniProtKB-KW"/>
</dbReference>
<proteinExistence type="predicted"/>
<dbReference type="EC" id="2.1.1.222" evidence="2"/>
<evidence type="ECO:0000313" key="3">
    <source>
        <dbReference type="Proteomes" id="UP001595925"/>
    </source>
</evidence>
<keyword evidence="2" id="KW-0808">Transferase</keyword>
<dbReference type="GO" id="GO:0061542">
    <property type="term" value="F:3-demethylubiquinol 3-O-methyltransferase activity"/>
    <property type="evidence" value="ECO:0007669"/>
    <property type="project" value="UniProtKB-EC"/>
</dbReference>
<dbReference type="EC" id="2.1.1.64" evidence="2"/>
<dbReference type="SUPFAM" id="SSF53335">
    <property type="entry name" value="S-adenosyl-L-methionine-dependent methyltransferases"/>
    <property type="match status" value="1"/>
</dbReference>
<dbReference type="AlphaFoldDB" id="A0ABD5QFQ5"/>
<comment type="caution">
    <text evidence="2">The sequence shown here is derived from an EMBL/GenBank/DDBJ whole genome shotgun (WGS) entry which is preliminary data.</text>
</comment>
<evidence type="ECO:0000313" key="2">
    <source>
        <dbReference type="EMBL" id="MFC4987909.1"/>
    </source>
</evidence>
<dbReference type="Gene3D" id="3.40.50.150">
    <property type="entry name" value="Vaccinia Virus protein VP39"/>
    <property type="match status" value="1"/>
</dbReference>
<reference evidence="2 3" key="1">
    <citation type="journal article" date="2019" name="Int. J. Syst. Evol. Microbiol.">
        <title>The Global Catalogue of Microorganisms (GCM) 10K type strain sequencing project: providing services to taxonomists for standard genome sequencing and annotation.</title>
        <authorList>
            <consortium name="The Broad Institute Genomics Platform"/>
            <consortium name="The Broad Institute Genome Sequencing Center for Infectious Disease"/>
            <person name="Wu L."/>
            <person name="Ma J."/>
        </authorList>
    </citation>
    <scope>NUCLEOTIDE SEQUENCE [LARGE SCALE GENOMIC DNA]</scope>
    <source>
        <strain evidence="2 3">CGMCC 1.15824</strain>
    </source>
</reference>
<protein>
    <submittedName>
        <fullName evidence="2">Class I SAM-dependent methyltransferase</fullName>
        <ecNumber evidence="2">2.1.1.222</ecNumber>
        <ecNumber evidence="2">2.1.1.64</ecNumber>
    </submittedName>
</protein>